<protein>
    <submittedName>
        <fullName evidence="1">Uncharacterized protein</fullName>
    </submittedName>
</protein>
<evidence type="ECO:0000313" key="1">
    <source>
        <dbReference type="EMBL" id="CAK0885168.1"/>
    </source>
</evidence>
<name>A0ABN9WJN3_9DINO</name>
<feature type="non-terminal residue" evidence="1">
    <location>
        <position position="393"/>
    </location>
</feature>
<sequence>MRKAEEMFFTEEGEVVKHSMATKQAALDAAYQALVQDMEQAIARSTDTQLRQPSLRGKPPTVKWVPATAFQKKHQKSWVWGSLAKPLIWLRGKAQETRAFFAGKCNEIRNRDPHHQVTPQRKCHEFRCPESVTSISRYDVNWALEEVQSPPQQLSNSGSLQQALDTFRNLLLAISLDSQAGCLNAELVDRMFVDFLDELESSISQEERQSANDSNKQWRDWAAEDLYQKALHNKFSTHILSVILNQHKSRRLVSFSSMVTDVGYTTRGIPAGDSFATYLVQMYCINELDAWQSQHSMVQLSVFIDDFLQQAESSSMLTVLTNLTDAAHDMRQVIELDLQCPVADHKSVVLASSEKLQLQIVKALGTKGGQALDSAANLGIEDSAGRSRTYKKH</sequence>
<evidence type="ECO:0000313" key="2">
    <source>
        <dbReference type="Proteomes" id="UP001189429"/>
    </source>
</evidence>
<accession>A0ABN9WJN3</accession>
<reference evidence="1" key="1">
    <citation type="submission" date="2023-10" db="EMBL/GenBank/DDBJ databases">
        <authorList>
            <person name="Chen Y."/>
            <person name="Shah S."/>
            <person name="Dougan E. K."/>
            <person name="Thang M."/>
            <person name="Chan C."/>
        </authorList>
    </citation>
    <scope>NUCLEOTIDE SEQUENCE [LARGE SCALE GENOMIC DNA]</scope>
</reference>
<dbReference type="EMBL" id="CAUYUJ010018636">
    <property type="protein sequence ID" value="CAK0885168.1"/>
    <property type="molecule type" value="Genomic_DNA"/>
</dbReference>
<gene>
    <name evidence="1" type="ORF">PCOR1329_LOCUS66870</name>
</gene>
<dbReference type="Proteomes" id="UP001189429">
    <property type="component" value="Unassembled WGS sequence"/>
</dbReference>
<comment type="caution">
    <text evidence="1">The sequence shown here is derived from an EMBL/GenBank/DDBJ whole genome shotgun (WGS) entry which is preliminary data.</text>
</comment>
<keyword evidence="2" id="KW-1185">Reference proteome</keyword>
<proteinExistence type="predicted"/>
<organism evidence="1 2">
    <name type="scientific">Prorocentrum cordatum</name>
    <dbReference type="NCBI Taxonomy" id="2364126"/>
    <lineage>
        <taxon>Eukaryota</taxon>
        <taxon>Sar</taxon>
        <taxon>Alveolata</taxon>
        <taxon>Dinophyceae</taxon>
        <taxon>Prorocentrales</taxon>
        <taxon>Prorocentraceae</taxon>
        <taxon>Prorocentrum</taxon>
    </lineage>
</organism>